<feature type="domain" description="Glycosyltransferase 2-like" evidence="1">
    <location>
        <begin position="5"/>
        <end position="174"/>
    </location>
</feature>
<name>A0A8J6XJM0_9CYAN</name>
<evidence type="ECO:0000313" key="3">
    <source>
        <dbReference type="Proteomes" id="UP000629098"/>
    </source>
</evidence>
<dbReference type="AlphaFoldDB" id="A0A8J6XJM0"/>
<dbReference type="PANTHER" id="PTHR43685">
    <property type="entry name" value="GLYCOSYLTRANSFERASE"/>
    <property type="match status" value="1"/>
</dbReference>
<dbReference type="InterPro" id="IPR050834">
    <property type="entry name" value="Glycosyltransf_2"/>
</dbReference>
<dbReference type="PANTHER" id="PTHR43685:SF2">
    <property type="entry name" value="GLYCOSYLTRANSFERASE 2-LIKE DOMAIN-CONTAINING PROTEIN"/>
    <property type="match status" value="1"/>
</dbReference>
<evidence type="ECO:0000313" key="2">
    <source>
        <dbReference type="EMBL" id="MBD2771547.1"/>
    </source>
</evidence>
<protein>
    <submittedName>
        <fullName evidence="2">Glycosyltransferase</fullName>
    </submittedName>
</protein>
<dbReference type="Pfam" id="PF00535">
    <property type="entry name" value="Glycos_transf_2"/>
    <property type="match status" value="1"/>
</dbReference>
<dbReference type="Proteomes" id="UP000629098">
    <property type="component" value="Unassembled WGS sequence"/>
</dbReference>
<gene>
    <name evidence="2" type="ORF">ICL16_05310</name>
</gene>
<dbReference type="RefSeq" id="WP_190825836.1">
    <property type="nucleotide sequence ID" value="NZ_CAWPPI010000025.1"/>
</dbReference>
<reference evidence="2" key="1">
    <citation type="submission" date="2020-09" db="EMBL/GenBank/DDBJ databases">
        <title>Iningainema tapete sp. nov. (Scytonemataceae, Cyanobacteria) from greenhouses in central Florida (USA) produces two types of nodularin with biosynthetic potential for microcystin-LR and anabaenopeptins.</title>
        <authorList>
            <person name="Berthold D.E."/>
            <person name="Lefler F.W."/>
            <person name="Huang I.-S."/>
            <person name="Abdulla H."/>
            <person name="Zimba P.V."/>
            <person name="Laughinghouse H.D. IV."/>
        </authorList>
    </citation>
    <scope>NUCLEOTIDE SEQUENCE</scope>
    <source>
        <strain evidence="2">BLCCT55</strain>
    </source>
</reference>
<dbReference type="SUPFAM" id="SSF53448">
    <property type="entry name" value="Nucleotide-diphospho-sugar transferases"/>
    <property type="match status" value="1"/>
</dbReference>
<sequence length="350" mass="40947">MPKVTVMVPSYNHEKFVGEAIQSVLNQTYHDFEIVITDDGSTDQSVSVIKSFTDPRIKLFCFEKNQGACVAGLKCRSEAKGEFIALLNSDDVFAPDKLEKQVRFLEQNPEIGAVFSYAQIIDEEGSDFNNKKHLYKHIFIQPNRTRFEWLNHFFFKGNCLCAPTCLIRKECYDKIGSFDRRYAQLPDYDYWIRLCMKYEIHVIPENLIKFRIRNNEANASGQRPEVKVRDQFEKTQILKNYLRSEICDDLPKIFPFKFMRNNREIEFKKEYVPFLLGMLALAVESSPAHQYFGLSTIHETLGDTKLAQNIRDEFSFDYKKFFELTGKIDIFKILLAEKANHMIQQEAQVK</sequence>
<comment type="caution">
    <text evidence="2">The sequence shown here is derived from an EMBL/GenBank/DDBJ whole genome shotgun (WGS) entry which is preliminary data.</text>
</comment>
<keyword evidence="3" id="KW-1185">Reference proteome</keyword>
<dbReference type="InterPro" id="IPR001173">
    <property type="entry name" value="Glyco_trans_2-like"/>
</dbReference>
<dbReference type="EMBL" id="JACXAE010000025">
    <property type="protein sequence ID" value="MBD2771547.1"/>
    <property type="molecule type" value="Genomic_DNA"/>
</dbReference>
<dbReference type="InterPro" id="IPR029044">
    <property type="entry name" value="Nucleotide-diphossugar_trans"/>
</dbReference>
<dbReference type="Gene3D" id="3.90.550.10">
    <property type="entry name" value="Spore Coat Polysaccharide Biosynthesis Protein SpsA, Chain A"/>
    <property type="match status" value="1"/>
</dbReference>
<organism evidence="2 3">
    <name type="scientific">Iningainema tapete BLCC-T55</name>
    <dbReference type="NCBI Taxonomy" id="2748662"/>
    <lineage>
        <taxon>Bacteria</taxon>
        <taxon>Bacillati</taxon>
        <taxon>Cyanobacteriota</taxon>
        <taxon>Cyanophyceae</taxon>
        <taxon>Nostocales</taxon>
        <taxon>Scytonemataceae</taxon>
        <taxon>Iningainema tapete</taxon>
    </lineage>
</organism>
<proteinExistence type="predicted"/>
<accession>A0A8J6XJM0</accession>
<evidence type="ECO:0000259" key="1">
    <source>
        <dbReference type="Pfam" id="PF00535"/>
    </source>
</evidence>